<evidence type="ECO:0000313" key="2">
    <source>
        <dbReference type="EMBL" id="GBP44307.1"/>
    </source>
</evidence>
<dbReference type="AlphaFoldDB" id="A0A4C1W2E8"/>
<name>A0A4C1W2E8_EUMVA</name>
<feature type="region of interest" description="Disordered" evidence="1">
    <location>
        <begin position="67"/>
        <end position="93"/>
    </location>
</feature>
<dbReference type="EMBL" id="BGZK01000450">
    <property type="protein sequence ID" value="GBP44307.1"/>
    <property type="molecule type" value="Genomic_DNA"/>
</dbReference>
<feature type="region of interest" description="Disordered" evidence="1">
    <location>
        <begin position="1"/>
        <end position="50"/>
    </location>
</feature>
<feature type="compositionally biased region" description="Basic and acidic residues" evidence="1">
    <location>
        <begin position="25"/>
        <end position="34"/>
    </location>
</feature>
<reference evidence="2 3" key="1">
    <citation type="journal article" date="2019" name="Commun. Biol.">
        <title>The bagworm genome reveals a unique fibroin gene that provides high tensile strength.</title>
        <authorList>
            <person name="Kono N."/>
            <person name="Nakamura H."/>
            <person name="Ohtoshi R."/>
            <person name="Tomita M."/>
            <person name="Numata K."/>
            <person name="Arakawa K."/>
        </authorList>
    </citation>
    <scope>NUCLEOTIDE SEQUENCE [LARGE SCALE GENOMIC DNA]</scope>
</reference>
<evidence type="ECO:0000256" key="1">
    <source>
        <dbReference type="SAM" id="MobiDB-lite"/>
    </source>
</evidence>
<evidence type="ECO:0000313" key="3">
    <source>
        <dbReference type="Proteomes" id="UP000299102"/>
    </source>
</evidence>
<gene>
    <name evidence="2" type="ORF">EVAR_27264_1</name>
</gene>
<proteinExistence type="predicted"/>
<organism evidence="2 3">
    <name type="scientific">Eumeta variegata</name>
    <name type="common">Bagworm moth</name>
    <name type="synonym">Eumeta japonica</name>
    <dbReference type="NCBI Taxonomy" id="151549"/>
    <lineage>
        <taxon>Eukaryota</taxon>
        <taxon>Metazoa</taxon>
        <taxon>Ecdysozoa</taxon>
        <taxon>Arthropoda</taxon>
        <taxon>Hexapoda</taxon>
        <taxon>Insecta</taxon>
        <taxon>Pterygota</taxon>
        <taxon>Neoptera</taxon>
        <taxon>Endopterygota</taxon>
        <taxon>Lepidoptera</taxon>
        <taxon>Glossata</taxon>
        <taxon>Ditrysia</taxon>
        <taxon>Tineoidea</taxon>
        <taxon>Psychidae</taxon>
        <taxon>Oiketicinae</taxon>
        <taxon>Eumeta</taxon>
    </lineage>
</organism>
<keyword evidence="3" id="KW-1185">Reference proteome</keyword>
<sequence>MNRQLAKRCVPSRPGPQVPRSRRTACREDPERSRVLPSSPPQSLRASPPRHLITPLLSLIRGRRCRRSARPRRASFADAVPLSSPTPEPLMRFRSTYGSDLSANKQRARIASLSPRFIGRVFTFHDCHPRAPGPGRAAAR</sequence>
<dbReference type="Proteomes" id="UP000299102">
    <property type="component" value="Unassembled WGS sequence"/>
</dbReference>
<accession>A0A4C1W2E8</accession>
<protein>
    <submittedName>
        <fullName evidence="2">Uncharacterized protein</fullName>
    </submittedName>
</protein>
<comment type="caution">
    <text evidence="2">The sequence shown here is derived from an EMBL/GenBank/DDBJ whole genome shotgun (WGS) entry which is preliminary data.</text>
</comment>